<gene>
    <name evidence="2" type="ORF">MSSIT_1064</name>
</gene>
<dbReference type="KEGG" id="msw:MSSIT_1064"/>
<dbReference type="InterPro" id="IPR006457">
    <property type="entry name" value="S_layer-rel_Mac"/>
</dbReference>
<dbReference type="HOGENOM" id="CLU_030551_0_0_2"/>
<dbReference type="RefSeq" id="WP_048170717.1">
    <property type="nucleotide sequence ID" value="NZ_CP009506.1"/>
</dbReference>
<evidence type="ECO:0000313" key="2">
    <source>
        <dbReference type="EMBL" id="AKB27783.1"/>
    </source>
</evidence>
<dbReference type="Proteomes" id="UP000033111">
    <property type="component" value="Chromosome"/>
</dbReference>
<sequence length="707" mass="78895">MKKHTVFLLVAFTILILVAAANANAVDNASSITNVCDVAGADYKSESWSNGQYPVIDLFGEKEVSLFTTNGNIGNSHVNKLAKLILDNNETYILKDGEKLDLSNGYAFEAKQINIDNEEIWFEFSKDGKYIADQIVSASTDSNKTWTVTLDNVQGENNIVVMKVHIKNLFVGVENCIVFIDGIWLIDYTNATTLEVGDKIGEFTLEKIVSGVDESNLGGLVFESTVNNSSVTCNVIGTDYKFNSWSNVAAETANTADAASTADNVSNITDVCNVVSTSYKWVSSEQYPVIDLFGDKYVPLLTTNGSIWDAHVNKLVKLILDSNERHVLKDGEKLDLGQGYALEAKQISISNRQAWLEFTKDGKYVADRIVTIDDDKNTTWNVTLDNIQGENNVIVMRVHVDRVGGFVENDILQYSDVVIDGIWLTDYSDARNLKIGDKIGEFTLEKIINRENVSNQGSLVFKNATGSSINCDVVDANYKCESWSNQYPSINLFGEEYIPLLANSVPARKPYNDPIWECHVDKLAKLVLDSDEKHLLKTGEKLDLGQGYSLQVKEIDVDGERAWIEFDKDGKYVDDTIVLTYPNEHYWTCLRDNIQGEDNIPVLIVYVSKVYQDGNDSIVQIDGIWLIDYENARTLKIGDKIGEFTLEKIVIGTNESNLGSLAFKKTQNVDSFSPTSEKVPVASTNKSTRSFIPWDWDFLEFITNKGK</sequence>
<feature type="domain" description="S-layer family duplication" evidence="1">
    <location>
        <begin position="272"/>
        <end position="459"/>
    </location>
</feature>
<dbReference type="PATRIC" id="fig|1434120.4.peg.1351"/>
<evidence type="ECO:0000259" key="1">
    <source>
        <dbReference type="Pfam" id="PF07752"/>
    </source>
</evidence>
<dbReference type="EMBL" id="CP009506">
    <property type="protein sequence ID" value="AKB27783.1"/>
    <property type="molecule type" value="Genomic_DNA"/>
</dbReference>
<dbReference type="Gene3D" id="2.60.98.40">
    <property type="match status" value="3"/>
</dbReference>
<feature type="domain" description="S-layer family duplication" evidence="1">
    <location>
        <begin position="473"/>
        <end position="649"/>
    </location>
</feature>
<dbReference type="GeneID" id="31904495"/>
<name>A0A0E3P2P8_9EURY</name>
<dbReference type="Pfam" id="PF07752">
    <property type="entry name" value="S-layer"/>
    <property type="match status" value="3"/>
</dbReference>
<dbReference type="NCBIfam" id="TIGR01567">
    <property type="entry name" value="S_layer_rel_Mac"/>
    <property type="match status" value="1"/>
</dbReference>
<dbReference type="AlphaFoldDB" id="A0A0E3P2P8"/>
<dbReference type="OrthoDB" id="137508at2157"/>
<accession>A0A0E3P2P8</accession>
<protein>
    <recommendedName>
        <fullName evidence="1">S-layer family duplication domain-containing protein</fullName>
    </recommendedName>
</protein>
<evidence type="ECO:0000313" key="3">
    <source>
        <dbReference type="Proteomes" id="UP000033111"/>
    </source>
</evidence>
<organism evidence="2 3">
    <name type="scientific">Methanosarcina siciliae T4/M</name>
    <dbReference type="NCBI Taxonomy" id="1434120"/>
    <lineage>
        <taxon>Archaea</taxon>
        <taxon>Methanobacteriati</taxon>
        <taxon>Methanobacteriota</taxon>
        <taxon>Stenosarchaea group</taxon>
        <taxon>Methanomicrobia</taxon>
        <taxon>Methanosarcinales</taxon>
        <taxon>Methanosarcinaceae</taxon>
        <taxon>Methanosarcina</taxon>
    </lineage>
</organism>
<keyword evidence="3" id="KW-1185">Reference proteome</keyword>
<proteinExistence type="predicted"/>
<reference evidence="2 3" key="1">
    <citation type="submission" date="2014-07" db="EMBL/GenBank/DDBJ databases">
        <title>Methanogenic archaea and the global carbon cycle.</title>
        <authorList>
            <person name="Henriksen J.R."/>
            <person name="Luke J."/>
            <person name="Reinhart S."/>
            <person name="Benedict M.N."/>
            <person name="Youngblut N.D."/>
            <person name="Metcalf M.E."/>
            <person name="Whitaker R.J."/>
            <person name="Metcalf W.W."/>
        </authorList>
    </citation>
    <scope>NUCLEOTIDE SEQUENCE [LARGE SCALE GENOMIC DNA]</scope>
    <source>
        <strain evidence="2 3">T4/M</strain>
    </source>
</reference>
<dbReference type="Gene3D" id="2.60.40.4190">
    <property type="match status" value="1"/>
</dbReference>
<feature type="domain" description="S-layer family duplication" evidence="1">
    <location>
        <begin position="39"/>
        <end position="208"/>
    </location>
</feature>